<dbReference type="InterPro" id="IPR036397">
    <property type="entry name" value="RNaseH_sf"/>
</dbReference>
<gene>
    <name evidence="3" type="ORF">MNOR_LOCUS34258</name>
</gene>
<dbReference type="PROSITE" id="PS50994">
    <property type="entry name" value="INTEGRASE"/>
    <property type="match status" value="1"/>
</dbReference>
<evidence type="ECO:0000313" key="3">
    <source>
        <dbReference type="EMBL" id="CAL4172269.1"/>
    </source>
</evidence>
<comment type="caution">
    <text evidence="3">The sequence shown here is derived from an EMBL/GenBank/DDBJ whole genome shotgun (WGS) entry which is preliminary data.</text>
</comment>
<dbReference type="AlphaFoldDB" id="A0AAV2SBK6"/>
<sequence>MEGLNVGQHRCTPYNPRSNSVCERMNQTILQVLRSLLEEFPVSWDRLLPTVVQMYNAGYHSSLCDTPFYLMFVREANVNYEAILAAESHDEVTVRSRASEAAICLRLAREAIASSQDKRYGDIPPTSRSVLEVGMIVYLKEHHVSKKDHKILPRWHGPFRLVELLGAGTCIVKSLKSGRTKQVSFRDVKVLPHTSLTKTENKNVDEVFPVRDTACEVPSNIPQKDISRHGDDVGAFTPLEGQGGTPMRPGEVAGEVLAPGAPVGARSCPVGEVVPQIRPGDVRLDAPGEGGLSASPVGSRAMAVPQGAARSVPLGEGGSSAPRVDSRSMAAPQGAARSVSLGEGGSSAPPADSGSMAAPQGRTARSKFNVRWNNNNRFLEDSPNHGPAARTRSKVTREHTP</sequence>
<evidence type="ECO:0000313" key="4">
    <source>
        <dbReference type="Proteomes" id="UP001497623"/>
    </source>
</evidence>
<feature type="compositionally biased region" description="Low complexity" evidence="1">
    <location>
        <begin position="346"/>
        <end position="359"/>
    </location>
</feature>
<dbReference type="PANTHER" id="PTHR37984">
    <property type="entry name" value="PROTEIN CBG26694"/>
    <property type="match status" value="1"/>
</dbReference>
<reference evidence="3 4" key="1">
    <citation type="submission" date="2024-05" db="EMBL/GenBank/DDBJ databases">
        <authorList>
            <person name="Wallberg A."/>
        </authorList>
    </citation>
    <scope>NUCLEOTIDE SEQUENCE [LARGE SCALE GENOMIC DNA]</scope>
</reference>
<feature type="domain" description="Integrase catalytic" evidence="2">
    <location>
        <begin position="1"/>
        <end position="75"/>
    </location>
</feature>
<evidence type="ECO:0000259" key="2">
    <source>
        <dbReference type="PROSITE" id="PS50994"/>
    </source>
</evidence>
<accession>A0AAV2SBK6</accession>
<keyword evidence="4" id="KW-1185">Reference proteome</keyword>
<organism evidence="3 4">
    <name type="scientific">Meganyctiphanes norvegica</name>
    <name type="common">Northern krill</name>
    <name type="synonym">Thysanopoda norvegica</name>
    <dbReference type="NCBI Taxonomy" id="48144"/>
    <lineage>
        <taxon>Eukaryota</taxon>
        <taxon>Metazoa</taxon>
        <taxon>Ecdysozoa</taxon>
        <taxon>Arthropoda</taxon>
        <taxon>Crustacea</taxon>
        <taxon>Multicrustacea</taxon>
        <taxon>Malacostraca</taxon>
        <taxon>Eumalacostraca</taxon>
        <taxon>Eucarida</taxon>
        <taxon>Euphausiacea</taxon>
        <taxon>Euphausiidae</taxon>
        <taxon>Meganyctiphanes</taxon>
    </lineage>
</organism>
<dbReference type="Gene3D" id="3.30.420.10">
    <property type="entry name" value="Ribonuclease H-like superfamily/Ribonuclease H"/>
    <property type="match status" value="1"/>
</dbReference>
<dbReference type="InterPro" id="IPR001584">
    <property type="entry name" value="Integrase_cat-core"/>
</dbReference>
<dbReference type="GO" id="GO:0015074">
    <property type="term" value="P:DNA integration"/>
    <property type="evidence" value="ECO:0007669"/>
    <property type="project" value="InterPro"/>
</dbReference>
<dbReference type="SUPFAM" id="SSF53098">
    <property type="entry name" value="Ribonuclease H-like"/>
    <property type="match status" value="1"/>
</dbReference>
<proteinExistence type="predicted"/>
<dbReference type="InterPro" id="IPR012337">
    <property type="entry name" value="RNaseH-like_sf"/>
</dbReference>
<dbReference type="InterPro" id="IPR050951">
    <property type="entry name" value="Retrovirus_Pol_polyprotein"/>
</dbReference>
<name>A0AAV2SBK6_MEGNR</name>
<dbReference type="GO" id="GO:0003676">
    <property type="term" value="F:nucleic acid binding"/>
    <property type="evidence" value="ECO:0007669"/>
    <property type="project" value="InterPro"/>
</dbReference>
<protein>
    <recommendedName>
        <fullName evidence="2">Integrase catalytic domain-containing protein</fullName>
    </recommendedName>
</protein>
<dbReference type="Proteomes" id="UP001497623">
    <property type="component" value="Unassembled WGS sequence"/>
</dbReference>
<evidence type="ECO:0000256" key="1">
    <source>
        <dbReference type="SAM" id="MobiDB-lite"/>
    </source>
</evidence>
<feature type="region of interest" description="Disordered" evidence="1">
    <location>
        <begin position="280"/>
        <end position="401"/>
    </location>
</feature>
<dbReference type="EMBL" id="CAXKWB010052106">
    <property type="protein sequence ID" value="CAL4172269.1"/>
    <property type="molecule type" value="Genomic_DNA"/>
</dbReference>
<dbReference type="PANTHER" id="PTHR37984:SF5">
    <property type="entry name" value="PROTEIN NYNRIN-LIKE"/>
    <property type="match status" value="1"/>
</dbReference>